<comment type="caution">
    <text evidence="2">The sequence shown here is derived from an EMBL/GenBank/DDBJ whole genome shotgun (WGS) entry which is preliminary data.</text>
</comment>
<gene>
    <name evidence="2" type="ORF">PGT21_034289</name>
    <name evidence="1" type="ORF">PGTUg99_015464</name>
</gene>
<dbReference type="Proteomes" id="UP000325313">
    <property type="component" value="Unassembled WGS sequence"/>
</dbReference>
<protein>
    <submittedName>
        <fullName evidence="2">Uncharacterized protein</fullName>
    </submittedName>
</protein>
<evidence type="ECO:0000313" key="3">
    <source>
        <dbReference type="Proteomes" id="UP000324748"/>
    </source>
</evidence>
<proteinExistence type="predicted"/>
<sequence length="100" mass="11263">MKSGFFLQTLARNGLNDITLADVLLEAGNEALIALFTHVTDWRCTVFFGWKRILYQYSAFVGRADLVFCGGRGHRGDDDVGDDLDGLKGMVKNTRRYRKS</sequence>
<dbReference type="EMBL" id="VDEP01000475">
    <property type="protein sequence ID" value="KAA1072987.1"/>
    <property type="molecule type" value="Genomic_DNA"/>
</dbReference>
<evidence type="ECO:0000313" key="4">
    <source>
        <dbReference type="Proteomes" id="UP000325313"/>
    </source>
</evidence>
<keyword evidence="3" id="KW-1185">Reference proteome</keyword>
<evidence type="ECO:0000313" key="1">
    <source>
        <dbReference type="EMBL" id="KAA1072987.1"/>
    </source>
</evidence>
<name>A0A5B0NA71_PUCGR</name>
<accession>A0A5B0NA71</accession>
<dbReference type="Proteomes" id="UP000324748">
    <property type="component" value="Unassembled WGS sequence"/>
</dbReference>
<dbReference type="EMBL" id="VSWC01000118">
    <property type="protein sequence ID" value="KAA1084689.1"/>
    <property type="molecule type" value="Genomic_DNA"/>
</dbReference>
<reference evidence="3 4" key="1">
    <citation type="submission" date="2019-05" db="EMBL/GenBank/DDBJ databases">
        <title>Emergence of the Ug99 lineage of the wheat stem rust pathogen through somatic hybridization.</title>
        <authorList>
            <person name="Li F."/>
            <person name="Upadhyaya N.M."/>
            <person name="Sperschneider J."/>
            <person name="Matny O."/>
            <person name="Nguyen-Phuc H."/>
            <person name="Mago R."/>
            <person name="Raley C."/>
            <person name="Miller M.E."/>
            <person name="Silverstein K.A.T."/>
            <person name="Henningsen E."/>
            <person name="Hirsch C.D."/>
            <person name="Visser B."/>
            <person name="Pretorius Z.A."/>
            <person name="Steffenson B.J."/>
            <person name="Schwessinger B."/>
            <person name="Dodds P.N."/>
            <person name="Figueroa M."/>
        </authorList>
    </citation>
    <scope>NUCLEOTIDE SEQUENCE [LARGE SCALE GENOMIC DNA]</scope>
    <source>
        <strain evidence="2">21-0</strain>
        <strain evidence="1 4">Ug99</strain>
    </source>
</reference>
<organism evidence="2 3">
    <name type="scientific">Puccinia graminis f. sp. tritici</name>
    <dbReference type="NCBI Taxonomy" id="56615"/>
    <lineage>
        <taxon>Eukaryota</taxon>
        <taxon>Fungi</taxon>
        <taxon>Dikarya</taxon>
        <taxon>Basidiomycota</taxon>
        <taxon>Pucciniomycotina</taxon>
        <taxon>Pucciniomycetes</taxon>
        <taxon>Pucciniales</taxon>
        <taxon>Pucciniaceae</taxon>
        <taxon>Puccinia</taxon>
    </lineage>
</organism>
<evidence type="ECO:0000313" key="2">
    <source>
        <dbReference type="EMBL" id="KAA1084689.1"/>
    </source>
</evidence>
<dbReference type="AlphaFoldDB" id="A0A5B0NA71"/>